<feature type="chain" id="PRO_5045649274" evidence="1">
    <location>
        <begin position="20"/>
        <end position="101"/>
    </location>
</feature>
<accession>A0ABU7C6Z7</accession>
<keyword evidence="3" id="KW-1185">Reference proteome</keyword>
<dbReference type="EMBL" id="JAHUTI010081160">
    <property type="protein sequence ID" value="MED6258726.1"/>
    <property type="molecule type" value="Genomic_DNA"/>
</dbReference>
<sequence>MSHILLFIVLALKENCTDAISFLEPLELQDSRSYLDMRVTGSIPLFILGDPSAFTSQKGNIVRPACGSTLGSLPSWQCPKAPKPKGRRSGGILIRCPRNLN</sequence>
<evidence type="ECO:0000313" key="3">
    <source>
        <dbReference type="Proteomes" id="UP001345963"/>
    </source>
</evidence>
<name>A0ABU7C6Z7_9TELE</name>
<comment type="caution">
    <text evidence="2">The sequence shown here is derived from an EMBL/GenBank/DDBJ whole genome shotgun (WGS) entry which is preliminary data.</text>
</comment>
<organism evidence="2 3">
    <name type="scientific">Ataeniobius toweri</name>
    <dbReference type="NCBI Taxonomy" id="208326"/>
    <lineage>
        <taxon>Eukaryota</taxon>
        <taxon>Metazoa</taxon>
        <taxon>Chordata</taxon>
        <taxon>Craniata</taxon>
        <taxon>Vertebrata</taxon>
        <taxon>Euteleostomi</taxon>
        <taxon>Actinopterygii</taxon>
        <taxon>Neopterygii</taxon>
        <taxon>Teleostei</taxon>
        <taxon>Neoteleostei</taxon>
        <taxon>Acanthomorphata</taxon>
        <taxon>Ovalentaria</taxon>
        <taxon>Atherinomorphae</taxon>
        <taxon>Cyprinodontiformes</taxon>
        <taxon>Goodeidae</taxon>
        <taxon>Ataeniobius</taxon>
    </lineage>
</organism>
<keyword evidence="1" id="KW-0732">Signal</keyword>
<dbReference type="Proteomes" id="UP001345963">
    <property type="component" value="Unassembled WGS sequence"/>
</dbReference>
<gene>
    <name evidence="2" type="ORF">ATANTOWER_011449</name>
</gene>
<feature type="signal peptide" evidence="1">
    <location>
        <begin position="1"/>
        <end position="19"/>
    </location>
</feature>
<proteinExistence type="predicted"/>
<reference evidence="2 3" key="1">
    <citation type="submission" date="2021-07" db="EMBL/GenBank/DDBJ databases">
        <authorList>
            <person name="Palmer J.M."/>
        </authorList>
    </citation>
    <scope>NUCLEOTIDE SEQUENCE [LARGE SCALE GENOMIC DNA]</scope>
    <source>
        <strain evidence="2 3">AT_MEX2019</strain>
        <tissue evidence="2">Muscle</tissue>
    </source>
</reference>
<evidence type="ECO:0000313" key="2">
    <source>
        <dbReference type="EMBL" id="MED6258726.1"/>
    </source>
</evidence>
<protein>
    <submittedName>
        <fullName evidence="2">Uncharacterized protein</fullName>
    </submittedName>
</protein>
<evidence type="ECO:0000256" key="1">
    <source>
        <dbReference type="SAM" id="SignalP"/>
    </source>
</evidence>